<dbReference type="Pfam" id="PF17917">
    <property type="entry name" value="RT_RNaseH"/>
    <property type="match status" value="1"/>
</dbReference>
<comment type="caution">
    <text evidence="9">The sequence shown here is derived from an EMBL/GenBank/DDBJ whole genome shotgun (WGS) entry which is preliminary data.</text>
</comment>
<feature type="compositionally biased region" description="Polar residues" evidence="7">
    <location>
        <begin position="1"/>
        <end position="10"/>
    </location>
</feature>
<evidence type="ECO:0000313" key="9">
    <source>
        <dbReference type="EMBL" id="KAI5445749.1"/>
    </source>
</evidence>
<evidence type="ECO:0000256" key="7">
    <source>
        <dbReference type="SAM" id="MobiDB-lite"/>
    </source>
</evidence>
<dbReference type="EMBL" id="JAMSHJ010000001">
    <property type="protein sequence ID" value="KAI5445749.1"/>
    <property type="molecule type" value="Genomic_DNA"/>
</dbReference>
<dbReference type="InterPro" id="IPR041373">
    <property type="entry name" value="RT_RNaseH"/>
</dbReference>
<dbReference type="GO" id="GO:0004519">
    <property type="term" value="F:endonuclease activity"/>
    <property type="evidence" value="ECO:0007669"/>
    <property type="project" value="UniProtKB-KW"/>
</dbReference>
<proteinExistence type="predicted"/>
<evidence type="ECO:0000256" key="6">
    <source>
        <dbReference type="ARBA" id="ARBA00022918"/>
    </source>
</evidence>
<keyword evidence="2" id="KW-0548">Nucleotidyltransferase</keyword>
<evidence type="ECO:0000256" key="1">
    <source>
        <dbReference type="ARBA" id="ARBA00022679"/>
    </source>
</evidence>
<dbReference type="Proteomes" id="UP001058974">
    <property type="component" value="Chromosome 1"/>
</dbReference>
<keyword evidence="4" id="KW-0255">Endonuclease</keyword>
<dbReference type="Gramene" id="Psat01G0383500-T1">
    <property type="protein sequence ID" value="KAI5445749.1"/>
    <property type="gene ID" value="KIW84_013835"/>
</dbReference>
<reference evidence="9 10" key="1">
    <citation type="journal article" date="2022" name="Nat. Genet.">
        <title>Improved pea reference genome and pan-genome highlight genomic features and evolutionary characteristics.</title>
        <authorList>
            <person name="Yang T."/>
            <person name="Liu R."/>
            <person name="Luo Y."/>
            <person name="Hu S."/>
            <person name="Wang D."/>
            <person name="Wang C."/>
            <person name="Pandey M.K."/>
            <person name="Ge S."/>
            <person name="Xu Q."/>
            <person name="Li N."/>
            <person name="Li G."/>
            <person name="Huang Y."/>
            <person name="Saxena R.K."/>
            <person name="Ji Y."/>
            <person name="Li M."/>
            <person name="Yan X."/>
            <person name="He Y."/>
            <person name="Liu Y."/>
            <person name="Wang X."/>
            <person name="Xiang C."/>
            <person name="Varshney R.K."/>
            <person name="Ding H."/>
            <person name="Gao S."/>
            <person name="Zong X."/>
        </authorList>
    </citation>
    <scope>NUCLEOTIDE SEQUENCE [LARGE SCALE GENOMIC DNA]</scope>
    <source>
        <strain evidence="9 10">cv. Zhongwan 6</strain>
    </source>
</reference>
<dbReference type="GO" id="GO:0003964">
    <property type="term" value="F:RNA-directed DNA polymerase activity"/>
    <property type="evidence" value="ECO:0007669"/>
    <property type="project" value="UniProtKB-KW"/>
</dbReference>
<accession>A0A9D5BLD6</accession>
<sequence length="133" mass="15444">MFLSRFSFQKTPRKTDHPDPTANDTTMAKYDFDNSIYQAEEGEVVETINIGTEDDKKEIKIGASLQAERKRPLIMYLTVLERSMGCVLGQHDESGRKEHAIYYLSKKFTDCEQRYSLLEKTCRALAWAARRLR</sequence>
<dbReference type="GO" id="GO:0016787">
    <property type="term" value="F:hydrolase activity"/>
    <property type="evidence" value="ECO:0007669"/>
    <property type="project" value="UniProtKB-KW"/>
</dbReference>
<dbReference type="AlphaFoldDB" id="A0A9D5BLD6"/>
<evidence type="ECO:0000256" key="5">
    <source>
        <dbReference type="ARBA" id="ARBA00022801"/>
    </source>
</evidence>
<keyword evidence="5" id="KW-0378">Hydrolase</keyword>
<feature type="domain" description="Reverse transcriptase RNase H-like" evidence="8">
    <location>
        <begin position="70"/>
        <end position="133"/>
    </location>
</feature>
<keyword evidence="10" id="KW-1185">Reference proteome</keyword>
<evidence type="ECO:0000256" key="4">
    <source>
        <dbReference type="ARBA" id="ARBA00022759"/>
    </source>
</evidence>
<evidence type="ECO:0000256" key="3">
    <source>
        <dbReference type="ARBA" id="ARBA00022722"/>
    </source>
</evidence>
<organism evidence="9 10">
    <name type="scientific">Pisum sativum</name>
    <name type="common">Garden pea</name>
    <name type="synonym">Lathyrus oleraceus</name>
    <dbReference type="NCBI Taxonomy" id="3888"/>
    <lineage>
        <taxon>Eukaryota</taxon>
        <taxon>Viridiplantae</taxon>
        <taxon>Streptophyta</taxon>
        <taxon>Embryophyta</taxon>
        <taxon>Tracheophyta</taxon>
        <taxon>Spermatophyta</taxon>
        <taxon>Magnoliopsida</taxon>
        <taxon>eudicotyledons</taxon>
        <taxon>Gunneridae</taxon>
        <taxon>Pentapetalae</taxon>
        <taxon>rosids</taxon>
        <taxon>fabids</taxon>
        <taxon>Fabales</taxon>
        <taxon>Fabaceae</taxon>
        <taxon>Papilionoideae</taxon>
        <taxon>50 kb inversion clade</taxon>
        <taxon>NPAAA clade</taxon>
        <taxon>Hologalegina</taxon>
        <taxon>IRL clade</taxon>
        <taxon>Fabeae</taxon>
        <taxon>Lathyrus</taxon>
    </lineage>
</organism>
<evidence type="ECO:0000256" key="2">
    <source>
        <dbReference type="ARBA" id="ARBA00022695"/>
    </source>
</evidence>
<dbReference type="InterPro" id="IPR043502">
    <property type="entry name" value="DNA/RNA_pol_sf"/>
</dbReference>
<feature type="region of interest" description="Disordered" evidence="7">
    <location>
        <begin position="1"/>
        <end position="26"/>
    </location>
</feature>
<gene>
    <name evidence="9" type="ORF">KIW84_013835</name>
</gene>
<keyword evidence="1" id="KW-0808">Transferase</keyword>
<keyword evidence="3" id="KW-0540">Nuclease</keyword>
<name>A0A9D5BLD6_PEA</name>
<dbReference type="SUPFAM" id="SSF56672">
    <property type="entry name" value="DNA/RNA polymerases"/>
    <property type="match status" value="1"/>
</dbReference>
<dbReference type="PANTHER" id="PTHR48475">
    <property type="entry name" value="RIBONUCLEASE H"/>
    <property type="match status" value="1"/>
</dbReference>
<dbReference type="PANTHER" id="PTHR48475:SF1">
    <property type="entry name" value="RNASE H TYPE-1 DOMAIN-CONTAINING PROTEIN"/>
    <property type="match status" value="1"/>
</dbReference>
<evidence type="ECO:0000313" key="10">
    <source>
        <dbReference type="Proteomes" id="UP001058974"/>
    </source>
</evidence>
<evidence type="ECO:0000259" key="8">
    <source>
        <dbReference type="Pfam" id="PF17917"/>
    </source>
</evidence>
<keyword evidence="6" id="KW-0695">RNA-directed DNA polymerase</keyword>
<protein>
    <recommendedName>
        <fullName evidence="8">Reverse transcriptase RNase H-like domain-containing protein</fullName>
    </recommendedName>
</protein>